<gene>
    <name evidence="2" type="ORF">M72_27261</name>
</gene>
<dbReference type="EMBL" id="CVRR01000014">
    <property type="protein sequence ID" value="CRL36854.1"/>
    <property type="molecule type" value="Genomic_DNA"/>
</dbReference>
<dbReference type="Proteomes" id="UP000049979">
    <property type="component" value="Unassembled WGS sequence"/>
</dbReference>
<reference evidence="3" key="1">
    <citation type="submission" date="2015-05" db="EMBL/GenBank/DDBJ databases">
        <authorList>
            <consortium name="Pathogen Informatics"/>
        </authorList>
    </citation>
    <scope>NUCLEOTIDE SEQUENCE [LARGE SCALE GENOMIC DNA]</scope>
    <source>
        <strain evidence="3">M72</strain>
    </source>
</reference>
<protein>
    <recommendedName>
        <fullName evidence="1">Nucleotidyl transferase domain-containing protein</fullName>
    </recommendedName>
</protein>
<dbReference type="RefSeq" id="WP_055067605.1">
    <property type="nucleotide sequence ID" value="NZ_CP173697.1"/>
</dbReference>
<evidence type="ECO:0000259" key="1">
    <source>
        <dbReference type="Pfam" id="PF00483"/>
    </source>
</evidence>
<name>A0A0M6WJ49_9FIRM</name>
<proteinExistence type="predicted"/>
<dbReference type="OrthoDB" id="9775031at2"/>
<dbReference type="Pfam" id="PF00483">
    <property type="entry name" value="NTP_transferase"/>
    <property type="match status" value="1"/>
</dbReference>
<dbReference type="InterPro" id="IPR005835">
    <property type="entry name" value="NTP_transferase_dom"/>
</dbReference>
<dbReference type="STRING" id="301302.ERS852420_03343"/>
<evidence type="ECO:0000313" key="2">
    <source>
        <dbReference type="EMBL" id="CRL36854.1"/>
    </source>
</evidence>
<dbReference type="InterPro" id="IPR029044">
    <property type="entry name" value="Nucleotide-diphossugar_trans"/>
</dbReference>
<feature type="domain" description="Nucleotidyl transferase" evidence="1">
    <location>
        <begin position="2"/>
        <end position="153"/>
    </location>
</feature>
<accession>A0A0M6WJ49</accession>
<evidence type="ECO:0000313" key="3">
    <source>
        <dbReference type="Proteomes" id="UP000049979"/>
    </source>
</evidence>
<sequence>MKVIILAGGLPSTLIEEDEKMPKPMAEIGGRPMLWHIMKQYAHYGYNDFIICTGYKGEVIKDYFMNFYIYQSDITVDLQTNEVEIHRKQTEDWKVSIVDTGLQSSVMERLIMVRELAGDEPVLVAYGDCLSDIDIQEMVESHRRQQSLATVAIAHPTGRNEILALNEQGCYTGTKQGKKQKHSWVNACSMVLEARAFDYLKENQENHFALSLMDCLAAHEPVQTYRHEGFWSPVETIRDKTLMENLWAQHKAPWKVWED</sequence>
<dbReference type="GO" id="GO:0047343">
    <property type="term" value="F:glucose-1-phosphate cytidylyltransferase activity"/>
    <property type="evidence" value="ECO:0007669"/>
    <property type="project" value="InterPro"/>
</dbReference>
<dbReference type="PANTHER" id="PTHR47183:SF1">
    <property type="entry name" value="GLUCOSE-1-PHOSPHATE CYTIDYLYLTRANSFERASE"/>
    <property type="match status" value="1"/>
</dbReference>
<dbReference type="SUPFAM" id="SSF53448">
    <property type="entry name" value="Nucleotide-diphospho-sugar transferases"/>
    <property type="match status" value="1"/>
</dbReference>
<dbReference type="Gene3D" id="3.90.550.10">
    <property type="entry name" value="Spore Coat Polysaccharide Biosynthesis Protein SpsA, Chain A"/>
    <property type="match status" value="1"/>
</dbReference>
<dbReference type="InterPro" id="IPR013446">
    <property type="entry name" value="G1P_cyt_trans-like"/>
</dbReference>
<organism evidence="2 3">
    <name type="scientific">Roseburia faecis</name>
    <dbReference type="NCBI Taxonomy" id="301302"/>
    <lineage>
        <taxon>Bacteria</taxon>
        <taxon>Bacillati</taxon>
        <taxon>Bacillota</taxon>
        <taxon>Clostridia</taxon>
        <taxon>Lachnospirales</taxon>
        <taxon>Lachnospiraceae</taxon>
        <taxon>Roseburia</taxon>
    </lineage>
</organism>
<dbReference type="AlphaFoldDB" id="A0A0M6WJ49"/>
<keyword evidence="3" id="KW-1185">Reference proteome</keyword>
<dbReference type="PANTHER" id="PTHR47183">
    <property type="entry name" value="GLUCOSE-1-PHOSPHATE CYTIDYLYLTRANSFERASE-RELATED"/>
    <property type="match status" value="1"/>
</dbReference>